<dbReference type="AlphaFoldDB" id="W7YHV5"/>
<sequence length="508" mass="55406">MGRQGKKSSFFVILLKQALEIKKTALPWNRAISAGLCLGLPSLIGYLMGNLPYGLLAGIGAFTYLYVGNEPYALRARKLFYTALGMSFSFVLGSLLAAYPVLSAFVLGMIGAVATFIFGALQFKGPAALFFVLNFALASGKTISPSQVLIEGTLVFLGGMLAWSIAMLGWLVNPHGPEIQTVRQLYKDLADLLKTAGSDNYSKSRHNILISMYAAEEAFAAKGFSTKENKRSRWLLQLFTLAHDIFQETDKWVLRGEGPLNPELAQVVGHVAKSITPHSKYQGLDLKGAVLHQEQQNLLHLVKQIEGVLQSSDRISVDDRSVTSVSVKNIFMGAMDKNSVVFLLSVRFGIILTIAALTAHAFNLNRSYWVPLSCAAVMLGSTVIATFHRAIQRSLGTIIGILVASAILWTRPEGFIVSIAIMLFTFFAELFIVRNYAIALLFVTPNALLMAETNTHIHNVAYFAGTRIMDVIVGSVIGLMGVLLIGRRSASSRVPYLMGRTFVVNPSC</sequence>
<evidence type="ECO:0000256" key="5">
    <source>
        <dbReference type="SAM" id="Phobius"/>
    </source>
</evidence>
<dbReference type="OrthoDB" id="581879at2"/>
<dbReference type="Proteomes" id="UP000019364">
    <property type="component" value="Unassembled WGS sequence"/>
</dbReference>
<dbReference type="EMBL" id="BAVZ01000002">
    <property type="protein sequence ID" value="GAF07163.1"/>
    <property type="molecule type" value="Genomic_DNA"/>
</dbReference>
<dbReference type="eggNOG" id="COG1289">
    <property type="taxonomic scope" value="Bacteria"/>
</dbReference>
<dbReference type="RefSeq" id="WP_052020059.1">
    <property type="nucleotide sequence ID" value="NZ_BAVZ01000002.1"/>
</dbReference>
<proteinExistence type="predicted"/>
<feature type="transmembrane region" description="Helical" evidence="5">
    <location>
        <begin position="154"/>
        <end position="173"/>
    </location>
</feature>
<gene>
    <name evidence="7" type="ORF">JCM16418_1154</name>
</gene>
<evidence type="ECO:0000259" key="6">
    <source>
        <dbReference type="Pfam" id="PF13515"/>
    </source>
</evidence>
<feature type="transmembrane region" description="Helical" evidence="5">
    <location>
        <begin position="368"/>
        <end position="387"/>
    </location>
</feature>
<evidence type="ECO:0000256" key="3">
    <source>
        <dbReference type="ARBA" id="ARBA00022989"/>
    </source>
</evidence>
<dbReference type="GO" id="GO:0016020">
    <property type="term" value="C:membrane"/>
    <property type="evidence" value="ECO:0007669"/>
    <property type="project" value="UniProtKB-SubCell"/>
</dbReference>
<feature type="domain" description="Integral membrane bound transporter" evidence="6">
    <location>
        <begin position="354"/>
        <end position="480"/>
    </location>
</feature>
<feature type="transmembrane region" description="Helical" evidence="5">
    <location>
        <begin position="44"/>
        <end position="67"/>
    </location>
</feature>
<protein>
    <submittedName>
        <fullName evidence="7">Membrane protein</fullName>
    </submittedName>
</protein>
<feature type="transmembrane region" description="Helical" evidence="5">
    <location>
        <begin position="464"/>
        <end position="486"/>
    </location>
</feature>
<dbReference type="STRING" id="1236976.JCM16418_1154"/>
<keyword evidence="4 5" id="KW-0472">Membrane</keyword>
<accession>W7YHV5</accession>
<feature type="transmembrane region" description="Helical" evidence="5">
    <location>
        <begin position="394"/>
        <end position="410"/>
    </location>
</feature>
<evidence type="ECO:0000313" key="8">
    <source>
        <dbReference type="Proteomes" id="UP000019364"/>
    </source>
</evidence>
<dbReference type="InterPro" id="IPR049453">
    <property type="entry name" value="Memb_transporter_dom"/>
</dbReference>
<keyword evidence="2 5" id="KW-0812">Transmembrane</keyword>
<reference evidence="7 8" key="1">
    <citation type="journal article" date="2014" name="Genome Announc.">
        <title>Draft Genome Sequence of Paenibacillus pini JCM 16418T, Isolated from the Rhizosphere of Pine Tree.</title>
        <authorList>
            <person name="Yuki M."/>
            <person name="Oshima K."/>
            <person name="Suda W."/>
            <person name="Oshida Y."/>
            <person name="Kitamura K."/>
            <person name="Iida Y."/>
            <person name="Hattori M."/>
            <person name="Ohkuma M."/>
        </authorList>
    </citation>
    <scope>NUCLEOTIDE SEQUENCE [LARGE SCALE GENOMIC DNA]</scope>
    <source>
        <strain evidence="7 8">JCM 16418</strain>
    </source>
</reference>
<evidence type="ECO:0000313" key="7">
    <source>
        <dbReference type="EMBL" id="GAF07163.1"/>
    </source>
</evidence>
<comment type="subcellular location">
    <subcellularLocation>
        <location evidence="1">Membrane</location>
        <topology evidence="1">Multi-pass membrane protein</topology>
    </subcellularLocation>
</comment>
<comment type="caution">
    <text evidence="7">The sequence shown here is derived from an EMBL/GenBank/DDBJ whole genome shotgun (WGS) entry which is preliminary data.</text>
</comment>
<dbReference type="Pfam" id="PF13515">
    <property type="entry name" value="FUSC_2"/>
    <property type="match status" value="1"/>
</dbReference>
<feature type="transmembrane region" description="Helical" evidence="5">
    <location>
        <begin position="416"/>
        <end position="443"/>
    </location>
</feature>
<feature type="transmembrane region" description="Helical" evidence="5">
    <location>
        <begin position="79"/>
        <end position="98"/>
    </location>
</feature>
<organism evidence="7 8">
    <name type="scientific">Paenibacillus pini JCM 16418</name>
    <dbReference type="NCBI Taxonomy" id="1236976"/>
    <lineage>
        <taxon>Bacteria</taxon>
        <taxon>Bacillati</taxon>
        <taxon>Bacillota</taxon>
        <taxon>Bacilli</taxon>
        <taxon>Bacillales</taxon>
        <taxon>Paenibacillaceae</taxon>
        <taxon>Paenibacillus</taxon>
    </lineage>
</organism>
<keyword evidence="3 5" id="KW-1133">Transmembrane helix</keyword>
<name>W7YHV5_9BACL</name>
<evidence type="ECO:0000256" key="4">
    <source>
        <dbReference type="ARBA" id="ARBA00023136"/>
    </source>
</evidence>
<evidence type="ECO:0000256" key="1">
    <source>
        <dbReference type="ARBA" id="ARBA00004141"/>
    </source>
</evidence>
<feature type="transmembrane region" description="Helical" evidence="5">
    <location>
        <begin position="340"/>
        <end position="362"/>
    </location>
</feature>
<evidence type="ECO:0000256" key="2">
    <source>
        <dbReference type="ARBA" id="ARBA00022692"/>
    </source>
</evidence>
<keyword evidence="8" id="KW-1185">Reference proteome</keyword>